<reference evidence="2 3" key="1">
    <citation type="submission" date="2015-07" db="EMBL/GenBank/DDBJ databases">
        <title>The genome of Eufriesea mexicana.</title>
        <authorList>
            <person name="Pan H."/>
            <person name="Kapheim K."/>
        </authorList>
    </citation>
    <scope>NUCLEOTIDE SEQUENCE [LARGE SCALE GENOMIC DNA]</scope>
    <source>
        <strain evidence="2">0111107269</strain>
        <tissue evidence="2">Whole body</tissue>
    </source>
</reference>
<organism evidence="2 3">
    <name type="scientific">Eufriesea mexicana</name>
    <dbReference type="NCBI Taxonomy" id="516756"/>
    <lineage>
        <taxon>Eukaryota</taxon>
        <taxon>Metazoa</taxon>
        <taxon>Ecdysozoa</taxon>
        <taxon>Arthropoda</taxon>
        <taxon>Hexapoda</taxon>
        <taxon>Insecta</taxon>
        <taxon>Pterygota</taxon>
        <taxon>Neoptera</taxon>
        <taxon>Endopterygota</taxon>
        <taxon>Hymenoptera</taxon>
        <taxon>Apocrita</taxon>
        <taxon>Aculeata</taxon>
        <taxon>Apoidea</taxon>
        <taxon>Anthophila</taxon>
        <taxon>Apidae</taxon>
        <taxon>Eufriesea</taxon>
    </lineage>
</organism>
<dbReference type="InterPro" id="IPR029000">
    <property type="entry name" value="Cyclophilin-like_dom_sf"/>
</dbReference>
<protein>
    <submittedName>
        <fullName evidence="2">Peptidyl-prolyl cis-trans isomerase CWC27 like protein</fullName>
    </submittedName>
</protein>
<sequence>MTLFHSIIRGFTTQSEDPTIIGEGVKIYGEPFKNKHAIFGKVTGESICSMLKLKEALVDENDKLLYPTRFITTIILNNPFSDIISRIIVQKSEDVKDSSKSKIAGVKNFNLLSFGEKAEAVEEESAILNKKSNGNSKSGHDHLSDLKLSS</sequence>
<proteinExistence type="predicted"/>
<dbReference type="SUPFAM" id="SSF50891">
    <property type="entry name" value="Cyclophilin-like"/>
    <property type="match status" value="1"/>
</dbReference>
<dbReference type="Proteomes" id="UP000250275">
    <property type="component" value="Unassembled WGS sequence"/>
</dbReference>
<dbReference type="EMBL" id="KQ790420">
    <property type="protein sequence ID" value="OAD47038.1"/>
    <property type="molecule type" value="Genomic_DNA"/>
</dbReference>
<name>A0A310S6Z5_9HYME</name>
<dbReference type="AlphaFoldDB" id="A0A310S6Z5"/>
<dbReference type="Gene3D" id="2.40.100.10">
    <property type="entry name" value="Cyclophilin-like"/>
    <property type="match status" value="1"/>
</dbReference>
<keyword evidence="3" id="KW-1185">Reference proteome</keyword>
<evidence type="ECO:0000256" key="1">
    <source>
        <dbReference type="SAM" id="MobiDB-lite"/>
    </source>
</evidence>
<dbReference type="GO" id="GO:0016853">
    <property type="term" value="F:isomerase activity"/>
    <property type="evidence" value="ECO:0007669"/>
    <property type="project" value="UniProtKB-KW"/>
</dbReference>
<feature type="compositionally biased region" description="Basic and acidic residues" evidence="1">
    <location>
        <begin position="138"/>
        <end position="150"/>
    </location>
</feature>
<accession>A0A310S6Z5</accession>
<feature type="region of interest" description="Disordered" evidence="1">
    <location>
        <begin position="129"/>
        <end position="150"/>
    </location>
</feature>
<evidence type="ECO:0000313" key="3">
    <source>
        <dbReference type="Proteomes" id="UP000250275"/>
    </source>
</evidence>
<gene>
    <name evidence="2" type="ORF">WN48_05321</name>
</gene>
<evidence type="ECO:0000313" key="2">
    <source>
        <dbReference type="EMBL" id="OAD47038.1"/>
    </source>
</evidence>
<keyword evidence="2" id="KW-0413">Isomerase</keyword>